<reference evidence="1" key="1">
    <citation type="thesis" date="2020" institute="ProQuest LLC" country="789 East Eisenhower Parkway, Ann Arbor, MI, USA">
        <title>Comparative Genomics and Chromosome Evolution.</title>
        <authorList>
            <person name="Mudd A.B."/>
        </authorList>
    </citation>
    <scope>NUCLEOTIDE SEQUENCE</scope>
    <source>
        <strain evidence="1">237g6f4</strain>
        <tissue evidence="1">Blood</tissue>
    </source>
</reference>
<protein>
    <submittedName>
        <fullName evidence="1">Uncharacterized protein</fullName>
    </submittedName>
</protein>
<comment type="caution">
    <text evidence="1">The sequence shown here is derived from an EMBL/GenBank/DDBJ whole genome shotgun (WGS) entry which is preliminary data.</text>
</comment>
<evidence type="ECO:0000313" key="2">
    <source>
        <dbReference type="Proteomes" id="UP000824782"/>
    </source>
</evidence>
<keyword evidence="2" id="KW-1185">Reference proteome</keyword>
<dbReference type="Proteomes" id="UP000824782">
    <property type="component" value="Unassembled WGS sequence"/>
</dbReference>
<gene>
    <name evidence="1" type="ORF">GDO81_022533</name>
</gene>
<name>A0AAV6ZAX7_ENGPU</name>
<accession>A0AAV6ZAX7</accession>
<dbReference type="EMBL" id="WNYA01002305">
    <property type="protein sequence ID" value="KAG8544410.1"/>
    <property type="molecule type" value="Genomic_DNA"/>
</dbReference>
<evidence type="ECO:0000313" key="1">
    <source>
        <dbReference type="EMBL" id="KAG8544410.1"/>
    </source>
</evidence>
<sequence length="86" mass="9999">MNDLLYHVKVFFSKGRGLNDTDLRLLLIGDCCTTIAERPRLFIFLLYVHWSVCQKLKCAPPIGWHRCCFFFVVFLTLLKGMGSHSF</sequence>
<proteinExistence type="predicted"/>
<organism evidence="1 2">
    <name type="scientific">Engystomops pustulosus</name>
    <name type="common">Tungara frog</name>
    <name type="synonym">Physalaemus pustulosus</name>
    <dbReference type="NCBI Taxonomy" id="76066"/>
    <lineage>
        <taxon>Eukaryota</taxon>
        <taxon>Metazoa</taxon>
        <taxon>Chordata</taxon>
        <taxon>Craniata</taxon>
        <taxon>Vertebrata</taxon>
        <taxon>Euteleostomi</taxon>
        <taxon>Amphibia</taxon>
        <taxon>Batrachia</taxon>
        <taxon>Anura</taxon>
        <taxon>Neobatrachia</taxon>
        <taxon>Hyloidea</taxon>
        <taxon>Leptodactylidae</taxon>
        <taxon>Leiuperinae</taxon>
        <taxon>Engystomops</taxon>
    </lineage>
</organism>
<dbReference type="AlphaFoldDB" id="A0AAV6ZAX7"/>